<dbReference type="AlphaFoldDB" id="A0A433DCY5"/>
<dbReference type="CDD" id="cd22785">
    <property type="entry name" value="DPBB_MltA-like"/>
    <property type="match status" value="1"/>
</dbReference>
<dbReference type="OrthoDB" id="5985073at2759"/>
<organism evidence="1 2">
    <name type="scientific">Jimgerdemannia flammicorona</name>
    <dbReference type="NCBI Taxonomy" id="994334"/>
    <lineage>
        <taxon>Eukaryota</taxon>
        <taxon>Fungi</taxon>
        <taxon>Fungi incertae sedis</taxon>
        <taxon>Mucoromycota</taxon>
        <taxon>Mucoromycotina</taxon>
        <taxon>Endogonomycetes</taxon>
        <taxon>Endogonales</taxon>
        <taxon>Endogonaceae</taxon>
        <taxon>Jimgerdemannia</taxon>
    </lineage>
</organism>
<keyword evidence="2" id="KW-1185">Reference proteome</keyword>
<reference evidence="1 2" key="1">
    <citation type="journal article" date="2018" name="New Phytol.">
        <title>Phylogenomics of Endogonaceae and evolution of mycorrhizas within Mucoromycota.</title>
        <authorList>
            <person name="Chang Y."/>
            <person name="Desiro A."/>
            <person name="Na H."/>
            <person name="Sandor L."/>
            <person name="Lipzen A."/>
            <person name="Clum A."/>
            <person name="Barry K."/>
            <person name="Grigoriev I.V."/>
            <person name="Martin F.M."/>
            <person name="Stajich J.E."/>
            <person name="Smith M.E."/>
            <person name="Bonito G."/>
            <person name="Spatafora J.W."/>
        </authorList>
    </citation>
    <scope>NUCLEOTIDE SEQUENCE [LARGE SCALE GENOMIC DNA]</scope>
    <source>
        <strain evidence="1 2">GMNB39</strain>
    </source>
</reference>
<gene>
    <name evidence="1" type="ORF">BC936DRAFT_144122</name>
</gene>
<evidence type="ECO:0000313" key="1">
    <source>
        <dbReference type="EMBL" id="RUP48712.1"/>
    </source>
</evidence>
<dbReference type="Proteomes" id="UP000268093">
    <property type="component" value="Unassembled WGS sequence"/>
</dbReference>
<comment type="caution">
    <text evidence="1">The sequence shown here is derived from an EMBL/GenBank/DDBJ whole genome shotgun (WGS) entry which is preliminary data.</text>
</comment>
<name>A0A433DCY5_9FUNG</name>
<sequence length="305" mass="33140">MHPATVALESANGTCAVIGTCSHEGTHISKKGAYVKLTTLNGPPAPSFPAGFRVAAASRPDRRIHQAHSFSTGPSLLPLPSITTLFPPQHATQIHPSSCRPCGHLDLGCANRQPNQEGQWQTRQTDPEGTFYWRATSSDYPGGPRVSIATCDGKTIAKVNKNFADNLVMEGSGRLHNGVLVNTGACNCAPGKYNCFVVLDRKHFKWGQSARGRPLRPFVSIASNDLKPGSKIFVPQIVGWVTPVTGKKHNGCLLVDDTFSATTDHHIDFYSLELKYYKKLNTAHPTSTIDIYAGAKCKLLNYMKK</sequence>
<dbReference type="EMBL" id="RBNI01003038">
    <property type="protein sequence ID" value="RUP48712.1"/>
    <property type="molecule type" value="Genomic_DNA"/>
</dbReference>
<evidence type="ECO:0000313" key="2">
    <source>
        <dbReference type="Proteomes" id="UP000268093"/>
    </source>
</evidence>
<proteinExistence type="predicted"/>
<protein>
    <submittedName>
        <fullName evidence="1">Uncharacterized protein</fullName>
    </submittedName>
</protein>
<accession>A0A433DCY5</accession>